<dbReference type="Gene3D" id="3.30.1310.10">
    <property type="entry name" value="Nucleoid-associated protein YbaB-like domain"/>
    <property type="match status" value="1"/>
</dbReference>
<dbReference type="Proteomes" id="UP000198949">
    <property type="component" value="Unassembled WGS sequence"/>
</dbReference>
<name>A0A1G6Y6G3_9ACTN</name>
<dbReference type="OrthoDB" id="5188590at2"/>
<protein>
    <submittedName>
        <fullName evidence="2">YbaB/EbfC DNA-binding family protein</fullName>
    </submittedName>
</protein>
<dbReference type="InterPro" id="IPR036894">
    <property type="entry name" value="YbaB-like_sf"/>
</dbReference>
<evidence type="ECO:0000256" key="1">
    <source>
        <dbReference type="SAM" id="MobiDB-lite"/>
    </source>
</evidence>
<accession>A0A1G6Y6G3</accession>
<dbReference type="InterPro" id="IPR004401">
    <property type="entry name" value="YbaB/EbfC"/>
</dbReference>
<dbReference type="AlphaFoldDB" id="A0A1G6Y6G3"/>
<proteinExistence type="predicted"/>
<reference evidence="3" key="1">
    <citation type="submission" date="2016-10" db="EMBL/GenBank/DDBJ databases">
        <authorList>
            <person name="Varghese N."/>
            <person name="Submissions S."/>
        </authorList>
    </citation>
    <scope>NUCLEOTIDE SEQUENCE [LARGE SCALE GENOMIC DNA]</scope>
    <source>
        <strain evidence="3">CGMCC 4.3516</strain>
    </source>
</reference>
<evidence type="ECO:0000313" key="2">
    <source>
        <dbReference type="EMBL" id="SDD85950.1"/>
    </source>
</evidence>
<sequence length="134" mass="14823">MFGEDQIAQQLADARSALNDVRQQQQDHQVPPVTAESDDGRIKVTLGADGRVDNFKFVEERVLKEGTEFLEEALRKIVNEALDARAESLTADVPAPDLDALGESIARIQDQGLQRMRDMSAQISTVMKKLQSGE</sequence>
<keyword evidence="3" id="KW-1185">Reference proteome</keyword>
<dbReference type="STRING" id="58114.SAMN05216270_108162"/>
<feature type="region of interest" description="Disordered" evidence="1">
    <location>
        <begin position="18"/>
        <end position="38"/>
    </location>
</feature>
<dbReference type="EMBL" id="FNAD01000008">
    <property type="protein sequence ID" value="SDD85950.1"/>
    <property type="molecule type" value="Genomic_DNA"/>
</dbReference>
<keyword evidence="2" id="KW-0238">DNA-binding</keyword>
<organism evidence="2 3">
    <name type="scientific">Glycomyces harbinensis</name>
    <dbReference type="NCBI Taxonomy" id="58114"/>
    <lineage>
        <taxon>Bacteria</taxon>
        <taxon>Bacillati</taxon>
        <taxon>Actinomycetota</taxon>
        <taxon>Actinomycetes</taxon>
        <taxon>Glycomycetales</taxon>
        <taxon>Glycomycetaceae</taxon>
        <taxon>Glycomyces</taxon>
    </lineage>
</organism>
<dbReference type="Pfam" id="PF02575">
    <property type="entry name" value="YbaB_DNA_bd"/>
    <property type="match status" value="1"/>
</dbReference>
<dbReference type="GO" id="GO:0003677">
    <property type="term" value="F:DNA binding"/>
    <property type="evidence" value="ECO:0007669"/>
    <property type="project" value="UniProtKB-KW"/>
</dbReference>
<evidence type="ECO:0000313" key="3">
    <source>
        <dbReference type="Proteomes" id="UP000198949"/>
    </source>
</evidence>
<dbReference type="RefSeq" id="WP_091036578.1">
    <property type="nucleotide sequence ID" value="NZ_FNAD01000008.1"/>
</dbReference>
<gene>
    <name evidence="2" type="ORF">SAMN05216270_108162</name>
</gene>
<dbReference type="SUPFAM" id="SSF82607">
    <property type="entry name" value="YbaB-like"/>
    <property type="match status" value="1"/>
</dbReference>